<dbReference type="EMBL" id="CP095074">
    <property type="protein sequence ID" value="UOQ93419.1"/>
    <property type="molecule type" value="Genomic_DNA"/>
</dbReference>
<name>A0ABY4GZU6_9BACI</name>
<keyword evidence="2" id="KW-1185">Reference proteome</keyword>
<sequence>MKREDLAGKIRERIIDADKELAIEAFESLRRSVGNFYRNEIGLEGDYADLSYGSTLRQYSELKFKKNILDIRLDQQNKKIVIRKITNPKHEHQERKEKVLDEIVAKKGELSCKDGEFKIEEVDEYLSQSFAELIKEND</sequence>
<dbReference type="RefSeq" id="WP_244753019.1">
    <property type="nucleotide sequence ID" value="NZ_CP095074.1"/>
</dbReference>
<protein>
    <submittedName>
        <fullName evidence="1">Uncharacterized protein</fullName>
    </submittedName>
</protein>
<organism evidence="1 2">
    <name type="scientific">Halobacillus shinanisalinarum</name>
    <dbReference type="NCBI Taxonomy" id="2932258"/>
    <lineage>
        <taxon>Bacteria</taxon>
        <taxon>Bacillati</taxon>
        <taxon>Bacillota</taxon>
        <taxon>Bacilli</taxon>
        <taxon>Bacillales</taxon>
        <taxon>Bacillaceae</taxon>
        <taxon>Halobacillus</taxon>
    </lineage>
</organism>
<accession>A0ABY4GZU6</accession>
<reference evidence="1 2" key="1">
    <citation type="submission" date="2022-04" db="EMBL/GenBank/DDBJ databases">
        <title>Halobacillus sp. isolated from saltern.</title>
        <authorList>
            <person name="Won M."/>
            <person name="Lee C.-M."/>
            <person name="Woen H.-Y."/>
            <person name="Kwon S.-W."/>
        </authorList>
    </citation>
    <scope>NUCLEOTIDE SEQUENCE [LARGE SCALE GENOMIC DNA]</scope>
    <source>
        <strain evidence="1 2">SSTM10-2</strain>
    </source>
</reference>
<proteinExistence type="predicted"/>
<gene>
    <name evidence="1" type="ORF">MUO14_24130</name>
</gene>
<dbReference type="Proteomes" id="UP000831880">
    <property type="component" value="Chromosome"/>
</dbReference>
<evidence type="ECO:0000313" key="2">
    <source>
        <dbReference type="Proteomes" id="UP000831880"/>
    </source>
</evidence>
<evidence type="ECO:0000313" key="1">
    <source>
        <dbReference type="EMBL" id="UOQ93419.1"/>
    </source>
</evidence>